<proteinExistence type="predicted"/>
<name>A0AA86SCK1_9FABA</name>
<dbReference type="Gramene" id="rna-AYBTSS11_LOCUS11376">
    <property type="protein sequence ID" value="CAJ1943476.1"/>
    <property type="gene ID" value="gene-AYBTSS11_LOCUS11376"/>
</dbReference>
<reference evidence="2" key="1">
    <citation type="submission" date="2023-10" db="EMBL/GenBank/DDBJ databases">
        <authorList>
            <person name="Domelevo Entfellner J.-B."/>
        </authorList>
    </citation>
    <scope>NUCLEOTIDE SEQUENCE</scope>
</reference>
<keyword evidence="1" id="KW-0472">Membrane</keyword>
<keyword evidence="1" id="KW-0812">Transmembrane</keyword>
<dbReference type="Proteomes" id="UP001189624">
    <property type="component" value="Chromosome 3"/>
</dbReference>
<evidence type="ECO:0000313" key="2">
    <source>
        <dbReference type="EMBL" id="CAJ1943476.1"/>
    </source>
</evidence>
<dbReference type="AlphaFoldDB" id="A0AA86SCK1"/>
<evidence type="ECO:0000313" key="3">
    <source>
        <dbReference type="Proteomes" id="UP001189624"/>
    </source>
</evidence>
<dbReference type="EMBL" id="OY731400">
    <property type="protein sequence ID" value="CAJ1943476.1"/>
    <property type="molecule type" value="Genomic_DNA"/>
</dbReference>
<keyword evidence="3" id="KW-1185">Reference proteome</keyword>
<organism evidence="2 3">
    <name type="scientific">Sphenostylis stenocarpa</name>
    <dbReference type="NCBI Taxonomy" id="92480"/>
    <lineage>
        <taxon>Eukaryota</taxon>
        <taxon>Viridiplantae</taxon>
        <taxon>Streptophyta</taxon>
        <taxon>Embryophyta</taxon>
        <taxon>Tracheophyta</taxon>
        <taxon>Spermatophyta</taxon>
        <taxon>Magnoliopsida</taxon>
        <taxon>eudicotyledons</taxon>
        <taxon>Gunneridae</taxon>
        <taxon>Pentapetalae</taxon>
        <taxon>rosids</taxon>
        <taxon>fabids</taxon>
        <taxon>Fabales</taxon>
        <taxon>Fabaceae</taxon>
        <taxon>Papilionoideae</taxon>
        <taxon>50 kb inversion clade</taxon>
        <taxon>NPAAA clade</taxon>
        <taxon>indigoferoid/millettioid clade</taxon>
        <taxon>Phaseoleae</taxon>
        <taxon>Sphenostylis</taxon>
    </lineage>
</organism>
<evidence type="ECO:0000256" key="1">
    <source>
        <dbReference type="SAM" id="Phobius"/>
    </source>
</evidence>
<sequence>MSNRVVVEAPREKEVDYHVLFLVHLCMMGTVGVFEIGNTRRTKKDVDEYCDGRWDPGGGAAVTPSYVTSNASIVEINGERDGVSRHALRVLEERNDRGLTLEGVAGREECWRQRRDIVDLNSCMGHARRVFEN</sequence>
<feature type="transmembrane region" description="Helical" evidence="1">
    <location>
        <begin position="17"/>
        <end position="34"/>
    </location>
</feature>
<protein>
    <submittedName>
        <fullName evidence="2">Uncharacterized protein</fullName>
    </submittedName>
</protein>
<accession>A0AA86SCK1</accession>
<keyword evidence="1" id="KW-1133">Transmembrane helix</keyword>
<gene>
    <name evidence="2" type="ORF">AYBTSS11_LOCUS11376</name>
</gene>